<proteinExistence type="predicted"/>
<gene>
    <name evidence="2" type="ORF">I302_04241</name>
    <name evidence="3" type="ORF">I302_100867</name>
</gene>
<feature type="region of interest" description="Disordered" evidence="1">
    <location>
        <begin position="209"/>
        <end position="253"/>
    </location>
</feature>
<feature type="compositionally biased region" description="Basic and acidic residues" evidence="1">
    <location>
        <begin position="49"/>
        <end position="60"/>
    </location>
</feature>
<sequence length="253" mass="27444">MEPSKSAQTSSGHRMSSGPTASGLELGLCSPSPLPLKPVDAFKSPQEPSKSKDDPRRDRGLVVGDDYQGRTSPDPPSVGSYAASPKFSPTLERARSKHYEIPSTQGKQICYREWEAWDQEGGQDRMVVPHQEGRSLALLLQDMLDNRTFWACLGPNQEGSLGSGFQNTLDDRTFEAICPECCQRIWTEGQSRAGQNELLSDRDFPGTPVPVDLGFESYPSAASSPSETVAHPSADDSTMAIPKGTTTNPSIEL</sequence>
<dbReference type="EMBL" id="KI894020">
    <property type="protein sequence ID" value="OCF26555.1"/>
    <property type="molecule type" value="Genomic_DNA"/>
</dbReference>
<reference evidence="2" key="3">
    <citation type="submission" date="2014-01" db="EMBL/GenBank/DDBJ databases">
        <title>Evolution of pathogenesis and genome organization in the Tremellales.</title>
        <authorList>
            <person name="Cuomo C."/>
            <person name="Litvintseva A."/>
            <person name="Heitman J."/>
            <person name="Chen Y."/>
            <person name="Sun S."/>
            <person name="Springer D."/>
            <person name="Dromer F."/>
            <person name="Young S."/>
            <person name="Zeng Q."/>
            <person name="Chapman S."/>
            <person name="Gujja S."/>
            <person name="Saif S."/>
            <person name="Birren B."/>
        </authorList>
    </citation>
    <scope>NUCLEOTIDE SEQUENCE</scope>
    <source>
        <strain evidence="2">CBS 10118</strain>
    </source>
</reference>
<dbReference type="EMBL" id="CP144541">
    <property type="protein sequence ID" value="WVW78904.1"/>
    <property type="molecule type" value="Genomic_DNA"/>
</dbReference>
<reference evidence="3" key="2">
    <citation type="submission" date="2013-07" db="EMBL/GenBank/DDBJ databases">
        <authorList>
            <consortium name="The Broad Institute Genome Sequencing Platform"/>
            <person name="Cuomo C."/>
            <person name="Litvintseva A."/>
            <person name="Chen Y."/>
            <person name="Heitman J."/>
            <person name="Sun S."/>
            <person name="Springer D."/>
            <person name="Dromer F."/>
            <person name="Young S.K."/>
            <person name="Zeng Q."/>
            <person name="Gargeya S."/>
            <person name="Fitzgerald M."/>
            <person name="Abouelleil A."/>
            <person name="Alvarado L."/>
            <person name="Berlin A.M."/>
            <person name="Chapman S.B."/>
            <person name="Dewar J."/>
            <person name="Goldberg J."/>
            <person name="Griggs A."/>
            <person name="Gujja S."/>
            <person name="Hansen M."/>
            <person name="Howarth C."/>
            <person name="Imamovic A."/>
            <person name="Larimer J."/>
            <person name="McCowan C."/>
            <person name="Murphy C."/>
            <person name="Pearson M."/>
            <person name="Priest M."/>
            <person name="Roberts A."/>
            <person name="Saif S."/>
            <person name="Shea T."/>
            <person name="Sykes S."/>
            <person name="Wortman J."/>
            <person name="Nusbaum C."/>
            <person name="Birren B."/>
        </authorList>
    </citation>
    <scope>NUCLEOTIDE SEQUENCE</scope>
    <source>
        <strain evidence="3">CBS 10118</strain>
    </source>
</reference>
<evidence type="ECO:0000313" key="2">
    <source>
        <dbReference type="EMBL" id="OCF26555.1"/>
    </source>
</evidence>
<feature type="compositionally biased region" description="Polar residues" evidence="1">
    <location>
        <begin position="244"/>
        <end position="253"/>
    </location>
</feature>
<dbReference type="GeneID" id="30208640"/>
<feature type="compositionally biased region" description="Low complexity" evidence="1">
    <location>
        <begin position="216"/>
        <end position="227"/>
    </location>
</feature>
<evidence type="ECO:0000313" key="3">
    <source>
        <dbReference type="EMBL" id="WVW78904.1"/>
    </source>
</evidence>
<evidence type="ECO:0000256" key="1">
    <source>
        <dbReference type="SAM" id="MobiDB-lite"/>
    </source>
</evidence>
<protein>
    <submittedName>
        <fullName evidence="2">Uncharacterized protein</fullName>
    </submittedName>
</protein>
<name>A0A1B9G697_9TREE</name>
<dbReference type="AlphaFoldDB" id="A0A1B9G697"/>
<feature type="region of interest" description="Disordered" evidence="1">
    <location>
        <begin position="1"/>
        <end position="86"/>
    </location>
</feature>
<feature type="compositionally biased region" description="Polar residues" evidence="1">
    <location>
        <begin position="1"/>
        <end position="20"/>
    </location>
</feature>
<accession>A0A1B9G697</accession>
<dbReference type="KEGG" id="kbi:30208640"/>
<evidence type="ECO:0000313" key="4">
    <source>
        <dbReference type="Proteomes" id="UP000092730"/>
    </source>
</evidence>
<dbReference type="VEuPathDB" id="FungiDB:I302_04241"/>
<dbReference type="RefSeq" id="XP_019047625.1">
    <property type="nucleotide sequence ID" value="XM_019190877.1"/>
</dbReference>
<reference evidence="3" key="4">
    <citation type="submission" date="2024-02" db="EMBL/GenBank/DDBJ databases">
        <title>Comparative genomics of Cryptococcus and Kwoniella reveals pathogenesis evolution and contrasting modes of karyotype evolution via chromosome fusion or intercentromeric recombination.</title>
        <authorList>
            <person name="Coelho M.A."/>
            <person name="David-Palma M."/>
            <person name="Shea T."/>
            <person name="Bowers K."/>
            <person name="McGinley-Smith S."/>
            <person name="Mohammad A.W."/>
            <person name="Gnirke A."/>
            <person name="Yurkov A.M."/>
            <person name="Nowrousian M."/>
            <person name="Sun S."/>
            <person name="Cuomo C.A."/>
            <person name="Heitman J."/>
        </authorList>
    </citation>
    <scope>NUCLEOTIDE SEQUENCE</scope>
    <source>
        <strain evidence="3">CBS 10118</strain>
    </source>
</reference>
<keyword evidence="4" id="KW-1185">Reference proteome</keyword>
<reference evidence="2" key="1">
    <citation type="submission" date="2013-07" db="EMBL/GenBank/DDBJ databases">
        <title>The Genome Sequence of Cryptococcus bestiolae CBS10118.</title>
        <authorList>
            <consortium name="The Broad Institute Genome Sequencing Platform"/>
            <person name="Cuomo C."/>
            <person name="Litvintseva A."/>
            <person name="Chen Y."/>
            <person name="Heitman J."/>
            <person name="Sun S."/>
            <person name="Springer D."/>
            <person name="Dromer F."/>
            <person name="Young S.K."/>
            <person name="Zeng Q."/>
            <person name="Gargeya S."/>
            <person name="Fitzgerald M."/>
            <person name="Abouelleil A."/>
            <person name="Alvarado L."/>
            <person name="Berlin A.M."/>
            <person name="Chapman S.B."/>
            <person name="Dewar J."/>
            <person name="Goldberg J."/>
            <person name="Griggs A."/>
            <person name="Gujja S."/>
            <person name="Hansen M."/>
            <person name="Howarth C."/>
            <person name="Imamovic A."/>
            <person name="Larimer J."/>
            <person name="McCowan C."/>
            <person name="Murphy C."/>
            <person name="Pearson M."/>
            <person name="Priest M."/>
            <person name="Roberts A."/>
            <person name="Saif S."/>
            <person name="Shea T."/>
            <person name="Sykes S."/>
            <person name="Wortman J."/>
            <person name="Nusbaum C."/>
            <person name="Birren B."/>
        </authorList>
    </citation>
    <scope>NUCLEOTIDE SEQUENCE [LARGE SCALE GENOMIC DNA]</scope>
    <source>
        <strain evidence="2">CBS 10118</strain>
    </source>
</reference>
<organism evidence="2">
    <name type="scientific">Kwoniella bestiolae CBS 10118</name>
    <dbReference type="NCBI Taxonomy" id="1296100"/>
    <lineage>
        <taxon>Eukaryota</taxon>
        <taxon>Fungi</taxon>
        <taxon>Dikarya</taxon>
        <taxon>Basidiomycota</taxon>
        <taxon>Agaricomycotina</taxon>
        <taxon>Tremellomycetes</taxon>
        <taxon>Tremellales</taxon>
        <taxon>Cryptococcaceae</taxon>
        <taxon>Kwoniella</taxon>
    </lineage>
</organism>
<dbReference type="Proteomes" id="UP000092730">
    <property type="component" value="Chromosome 1"/>
</dbReference>